<evidence type="ECO:0000259" key="6">
    <source>
        <dbReference type="PROSITE" id="PS51085"/>
    </source>
</evidence>
<dbReference type="Pfam" id="PF00111">
    <property type="entry name" value="Fer2"/>
    <property type="match status" value="1"/>
</dbReference>
<keyword evidence="3 4" id="KW-0472">Membrane</keyword>
<feature type="domain" description="2Fe-2S ferredoxin-type" evidence="6">
    <location>
        <begin position="247"/>
        <end position="342"/>
    </location>
</feature>
<dbReference type="CDD" id="cd00207">
    <property type="entry name" value="fer2"/>
    <property type="match status" value="1"/>
</dbReference>
<dbReference type="EMBL" id="VFYP01000001">
    <property type="protein sequence ID" value="TPP09314.1"/>
    <property type="molecule type" value="Genomic_DNA"/>
</dbReference>
<dbReference type="GO" id="GO:0005886">
    <property type="term" value="C:plasma membrane"/>
    <property type="evidence" value="ECO:0007669"/>
    <property type="project" value="UniProtKB-SubCell"/>
</dbReference>
<dbReference type="PANTHER" id="PTHR43081">
    <property type="entry name" value="ADENYLATE CYCLASE, TERMINAL-DIFFERENTIATION SPECIFIC-RELATED"/>
    <property type="match status" value="1"/>
</dbReference>
<dbReference type="CDD" id="cd07302">
    <property type="entry name" value="CHD"/>
    <property type="match status" value="1"/>
</dbReference>
<dbReference type="InterPro" id="IPR034804">
    <property type="entry name" value="SQR/QFR_C/D"/>
</dbReference>
<dbReference type="InterPro" id="IPR036010">
    <property type="entry name" value="2Fe-2S_ferredoxin-like_sf"/>
</dbReference>
<feature type="domain" description="Guanylate cyclase" evidence="5">
    <location>
        <begin position="364"/>
        <end position="497"/>
    </location>
</feature>
<keyword evidence="2" id="KW-1003">Cell membrane</keyword>
<dbReference type="OrthoDB" id="341967at2"/>
<accession>A0A504U2Y5</accession>
<protein>
    <submittedName>
        <fullName evidence="7">Adenylate/guanylate cyclase domain-containing protein</fullName>
    </submittedName>
</protein>
<evidence type="ECO:0000259" key="5">
    <source>
        <dbReference type="PROSITE" id="PS50125"/>
    </source>
</evidence>
<dbReference type="SUPFAM" id="SSF54292">
    <property type="entry name" value="2Fe-2S ferredoxin-like"/>
    <property type="match status" value="1"/>
</dbReference>
<dbReference type="InterPro" id="IPR012675">
    <property type="entry name" value="Beta-grasp_dom_sf"/>
</dbReference>
<organism evidence="7 8">
    <name type="scientific">Rhizobium glycinendophyticum</name>
    <dbReference type="NCBI Taxonomy" id="2589807"/>
    <lineage>
        <taxon>Bacteria</taxon>
        <taxon>Pseudomonadati</taxon>
        <taxon>Pseudomonadota</taxon>
        <taxon>Alphaproteobacteria</taxon>
        <taxon>Hyphomicrobiales</taxon>
        <taxon>Rhizobiaceae</taxon>
        <taxon>Rhizobium/Agrobacterium group</taxon>
        <taxon>Rhizobium</taxon>
    </lineage>
</organism>
<dbReference type="InterPro" id="IPR050697">
    <property type="entry name" value="Adenylyl/Guanylyl_Cyclase_3/4"/>
</dbReference>
<dbReference type="RefSeq" id="WP_161596928.1">
    <property type="nucleotide sequence ID" value="NZ_VFYP01000001.1"/>
</dbReference>
<dbReference type="SMART" id="SM00044">
    <property type="entry name" value="CYCc"/>
    <property type="match status" value="1"/>
</dbReference>
<comment type="caution">
    <text evidence="7">The sequence shown here is derived from an EMBL/GenBank/DDBJ whole genome shotgun (WGS) entry which is preliminary data.</text>
</comment>
<dbReference type="GO" id="GO:0006171">
    <property type="term" value="P:cAMP biosynthetic process"/>
    <property type="evidence" value="ECO:0007669"/>
    <property type="project" value="TreeGrafter"/>
</dbReference>
<dbReference type="GO" id="GO:0035556">
    <property type="term" value="P:intracellular signal transduction"/>
    <property type="evidence" value="ECO:0007669"/>
    <property type="project" value="InterPro"/>
</dbReference>
<keyword evidence="4" id="KW-0812">Transmembrane</keyword>
<keyword evidence="8" id="KW-1185">Reference proteome</keyword>
<dbReference type="Gene3D" id="3.30.70.1230">
    <property type="entry name" value="Nucleotide cyclase"/>
    <property type="match status" value="1"/>
</dbReference>
<sequence>MRLRIVTGLIMFTFVTMHFLNHALLLISEELAEKALVYFRAIWRNPACAILLYGSLTLHFLLALRTLYLRRLIGLRQATIVQVVFGLSLPLLIAQHVIWARLPVVFNGVDPDYIGVVRAMWQNGLLGLKMAAAAIMAWVHGCLGLYAALSYRDWFRRYAQILFAVAIIVPTLALGGVLVTGQRLPPANAVGVEELALPPSEYHGTWLAAAPNADIAAIERQFYLALAGAAGLVLLLRAVRYFRHRESHILITYSHGALVHVPKGTSVLEASRIGHIDHYSVCGGKGRCSTCRVRVLESQGPLPAPHALELATLARIKASPDTRLSCQLRPNFDLHVALQLEPPEGGDQFSSLTNLEVGREKDVLVMFADLRNFTTIAEGRLPYDIVFLLNSYFSILVPAIEAAGGRVDKYIGDGVMAIFEIGENGLRDACRRALGAAANIIAETQKLNSQLVQEFGIDLEVAIGIHYGPAILGMVGYGKGASLTAIGDTVNVASRLETAAKQFNVALAVSETVMLLAELPREGVTTRRLPLRGRRLEMTVLLFSPEQAQRYL</sequence>
<dbReference type="Pfam" id="PF00211">
    <property type="entry name" value="Guanylate_cyc"/>
    <property type="match status" value="1"/>
</dbReference>
<dbReference type="GO" id="GO:0051536">
    <property type="term" value="F:iron-sulfur cluster binding"/>
    <property type="evidence" value="ECO:0007669"/>
    <property type="project" value="InterPro"/>
</dbReference>
<dbReference type="PANTHER" id="PTHR43081:SF17">
    <property type="entry name" value="BLL5647 PROTEIN"/>
    <property type="match status" value="1"/>
</dbReference>
<evidence type="ECO:0000313" key="7">
    <source>
        <dbReference type="EMBL" id="TPP09314.1"/>
    </source>
</evidence>
<evidence type="ECO:0000256" key="1">
    <source>
        <dbReference type="ARBA" id="ARBA00004651"/>
    </source>
</evidence>
<gene>
    <name evidence="7" type="ORF">FJQ55_00030</name>
</gene>
<dbReference type="SUPFAM" id="SSF55073">
    <property type="entry name" value="Nucleotide cyclase"/>
    <property type="match status" value="1"/>
</dbReference>
<comment type="subcellular location">
    <subcellularLocation>
        <location evidence="1">Cell membrane</location>
        <topology evidence="1">Multi-pass membrane protein</topology>
    </subcellularLocation>
</comment>
<dbReference type="SUPFAM" id="SSF81343">
    <property type="entry name" value="Fumarate reductase respiratory complex transmembrane subunits"/>
    <property type="match status" value="1"/>
</dbReference>
<dbReference type="PROSITE" id="PS51085">
    <property type="entry name" value="2FE2S_FER_2"/>
    <property type="match status" value="1"/>
</dbReference>
<keyword evidence="4" id="KW-1133">Transmembrane helix</keyword>
<dbReference type="Proteomes" id="UP000316429">
    <property type="component" value="Unassembled WGS sequence"/>
</dbReference>
<evidence type="ECO:0000256" key="2">
    <source>
        <dbReference type="ARBA" id="ARBA00022475"/>
    </source>
</evidence>
<feature type="transmembrane region" description="Helical" evidence="4">
    <location>
        <begin position="7"/>
        <end position="27"/>
    </location>
</feature>
<dbReference type="InterPro" id="IPR001041">
    <property type="entry name" value="2Fe-2S_ferredoxin-type"/>
</dbReference>
<dbReference type="InterPro" id="IPR001054">
    <property type="entry name" value="A/G_cyclase"/>
</dbReference>
<name>A0A504U2Y5_9HYPH</name>
<feature type="transmembrane region" description="Helical" evidence="4">
    <location>
        <begin position="130"/>
        <end position="149"/>
    </location>
</feature>
<proteinExistence type="predicted"/>
<evidence type="ECO:0000256" key="4">
    <source>
        <dbReference type="SAM" id="Phobius"/>
    </source>
</evidence>
<dbReference type="AlphaFoldDB" id="A0A504U2Y5"/>
<evidence type="ECO:0000313" key="8">
    <source>
        <dbReference type="Proteomes" id="UP000316429"/>
    </source>
</evidence>
<feature type="transmembrane region" description="Helical" evidence="4">
    <location>
        <begin position="47"/>
        <end position="68"/>
    </location>
</feature>
<feature type="transmembrane region" description="Helical" evidence="4">
    <location>
        <begin position="161"/>
        <end position="179"/>
    </location>
</feature>
<dbReference type="InterPro" id="IPR029787">
    <property type="entry name" value="Nucleotide_cyclase"/>
</dbReference>
<dbReference type="GO" id="GO:0004016">
    <property type="term" value="F:adenylate cyclase activity"/>
    <property type="evidence" value="ECO:0007669"/>
    <property type="project" value="UniProtKB-ARBA"/>
</dbReference>
<dbReference type="PROSITE" id="PS50125">
    <property type="entry name" value="GUANYLATE_CYCLASE_2"/>
    <property type="match status" value="1"/>
</dbReference>
<reference evidence="7 8" key="1">
    <citation type="submission" date="2019-06" db="EMBL/GenBank/DDBJ databases">
        <title>Rhizobium sp. CL12 isolated from roots of soybean.</title>
        <authorList>
            <person name="Wang C."/>
        </authorList>
    </citation>
    <scope>NUCLEOTIDE SEQUENCE [LARGE SCALE GENOMIC DNA]</scope>
    <source>
        <strain evidence="7 8">CL12</strain>
    </source>
</reference>
<feature type="transmembrane region" description="Helical" evidence="4">
    <location>
        <begin position="80"/>
        <end position="99"/>
    </location>
</feature>
<dbReference type="Gene3D" id="3.10.20.30">
    <property type="match status" value="1"/>
</dbReference>
<evidence type="ECO:0000256" key="3">
    <source>
        <dbReference type="ARBA" id="ARBA00023136"/>
    </source>
</evidence>